<dbReference type="GO" id="GO:0016404">
    <property type="term" value="F:15-hydroxyprostaglandin dehydrogenase (NAD+) activity"/>
    <property type="evidence" value="ECO:0007669"/>
    <property type="project" value="UniProtKB-EC"/>
</dbReference>
<dbReference type="PROSITE" id="PS00061">
    <property type="entry name" value="ADH_SHORT"/>
    <property type="match status" value="1"/>
</dbReference>
<dbReference type="OrthoDB" id="37659at2759"/>
<dbReference type="GeneTree" id="ENSGT00940000154593"/>
<comment type="catalytic activity">
    <reaction evidence="20">
        <text>resolvin D2 + NAD(+) = 16-oxoresolvin D2 + NADH + H(+)</text>
        <dbReference type="Rhea" id="RHEA:53588"/>
        <dbReference type="ChEBI" id="CHEBI:15378"/>
        <dbReference type="ChEBI" id="CHEBI:57540"/>
        <dbReference type="ChEBI" id="CHEBI:57945"/>
        <dbReference type="ChEBI" id="CHEBI:133367"/>
        <dbReference type="ChEBI" id="CHEBI:137498"/>
    </reaction>
    <physiologicalReaction direction="left-to-right" evidence="20">
        <dbReference type="Rhea" id="RHEA:53589"/>
    </physiologicalReaction>
</comment>
<proteinExistence type="inferred from homology"/>
<evidence type="ECO:0000256" key="3">
    <source>
        <dbReference type="ARBA" id="ARBA00023002"/>
    </source>
</evidence>
<dbReference type="EC" id="1.1.1.232" evidence="5"/>
<dbReference type="Pfam" id="PF00106">
    <property type="entry name" value="adh_short"/>
    <property type="match status" value="1"/>
</dbReference>
<comment type="catalytic activity">
    <reaction evidence="13">
        <text>15-oxo-(5S,6R)-dihydroxy-(7E,9E,11Z)-eicosatrienoate + NADH + H(+) = (5S,6R,15S)-trihydroxy-(7E,9E,11Z)-eicosatrienoate + NAD(+)</text>
        <dbReference type="Rhea" id="RHEA:41596"/>
        <dbReference type="ChEBI" id="CHEBI:15378"/>
        <dbReference type="ChEBI" id="CHEBI:57540"/>
        <dbReference type="ChEBI" id="CHEBI:57945"/>
        <dbReference type="ChEBI" id="CHEBI:78325"/>
        <dbReference type="ChEBI" id="CHEBI:78329"/>
    </reaction>
    <physiologicalReaction direction="left-to-right" evidence="13">
        <dbReference type="Rhea" id="RHEA:41597"/>
    </physiologicalReaction>
</comment>
<evidence type="ECO:0000256" key="12">
    <source>
        <dbReference type="ARBA" id="ARBA00048008"/>
    </source>
</evidence>
<evidence type="ECO:0000256" key="13">
    <source>
        <dbReference type="ARBA" id="ARBA00048140"/>
    </source>
</evidence>
<evidence type="ECO:0000256" key="18">
    <source>
        <dbReference type="ARBA" id="ARBA00048611"/>
    </source>
</evidence>
<dbReference type="GO" id="GO:0006693">
    <property type="term" value="P:prostaglandin metabolic process"/>
    <property type="evidence" value="ECO:0007669"/>
    <property type="project" value="UniProtKB-KW"/>
</dbReference>
<dbReference type="GeneID" id="103180222"/>
<dbReference type="InParanoid" id="A0A4W3GR38"/>
<evidence type="ECO:0000256" key="10">
    <source>
        <dbReference type="ARBA" id="ARBA00047325"/>
    </source>
</evidence>
<accession>A0A4W3GR38</accession>
<comment type="catalytic activity">
    <reaction evidence="18">
        <text>prostaglandin A1 + NAD(+) = 15-oxo-prostaglandin A1 + NADH + H(+)</text>
        <dbReference type="Rhea" id="RHEA:41263"/>
        <dbReference type="ChEBI" id="CHEBI:15378"/>
        <dbReference type="ChEBI" id="CHEBI:57398"/>
        <dbReference type="ChEBI" id="CHEBI:57540"/>
        <dbReference type="ChEBI" id="CHEBI:57945"/>
        <dbReference type="ChEBI" id="CHEBI:85072"/>
    </reaction>
    <physiologicalReaction direction="left-to-right" evidence="18">
        <dbReference type="Rhea" id="RHEA:41264"/>
    </physiologicalReaction>
</comment>
<evidence type="ECO:0000256" key="14">
    <source>
        <dbReference type="ARBA" id="ARBA00048144"/>
    </source>
</evidence>
<gene>
    <name evidence="24" type="primary">hpgd</name>
</gene>
<comment type="catalytic activity">
    <reaction evidence="10">
        <text>prostaglandin E1 + NAD(+) = 15-oxoprostaglandin E1 + NADH + H(+)</text>
        <dbReference type="Rhea" id="RHEA:16477"/>
        <dbReference type="ChEBI" id="CHEBI:15378"/>
        <dbReference type="ChEBI" id="CHEBI:57397"/>
        <dbReference type="ChEBI" id="CHEBI:57401"/>
        <dbReference type="ChEBI" id="CHEBI:57540"/>
        <dbReference type="ChEBI" id="CHEBI:57945"/>
    </reaction>
    <physiologicalReaction direction="left-to-right" evidence="10">
        <dbReference type="Rhea" id="RHEA:16478"/>
    </physiologicalReaction>
</comment>
<comment type="catalytic activity">
    <reaction evidence="17">
        <text>lipoxin A4 + NAD(+) = 15-oxo-(5S,6R)-dihydroxy-(7E,9E,11Z,13E)-eicosatetraenoate + NADH + H(+)</text>
        <dbReference type="Rhea" id="RHEA:41572"/>
        <dbReference type="ChEBI" id="CHEBI:15378"/>
        <dbReference type="ChEBI" id="CHEBI:57540"/>
        <dbReference type="ChEBI" id="CHEBI:57945"/>
        <dbReference type="ChEBI" id="CHEBI:67026"/>
        <dbReference type="ChEBI" id="CHEBI:78311"/>
    </reaction>
    <physiologicalReaction direction="left-to-right" evidence="17">
        <dbReference type="Rhea" id="RHEA:41573"/>
    </physiologicalReaction>
</comment>
<dbReference type="PRINTS" id="PR00080">
    <property type="entry name" value="SDRFAMILY"/>
</dbReference>
<dbReference type="InterPro" id="IPR036291">
    <property type="entry name" value="NAD(P)-bd_dom_sf"/>
</dbReference>
<comment type="catalytic activity">
    <reaction evidence="11">
        <text>resolvin D1 + NAD(+) = 8-oxoresolvin D1 + NADH + H(+)</text>
        <dbReference type="Rhea" id="RHEA:50124"/>
        <dbReference type="ChEBI" id="CHEBI:15378"/>
        <dbReference type="ChEBI" id="CHEBI:57540"/>
        <dbReference type="ChEBI" id="CHEBI:57945"/>
        <dbReference type="ChEBI" id="CHEBI:132079"/>
        <dbReference type="ChEBI" id="CHEBI:132080"/>
    </reaction>
    <physiologicalReaction direction="left-to-right" evidence="11">
        <dbReference type="Rhea" id="RHEA:50125"/>
    </physiologicalReaction>
</comment>
<comment type="catalytic activity">
    <reaction evidence="16">
        <text>resolvin D2 + NAD(+) = 7-oxoresolvin D2 + NADH + H(+)</text>
        <dbReference type="Rhea" id="RHEA:53584"/>
        <dbReference type="ChEBI" id="CHEBI:15378"/>
        <dbReference type="ChEBI" id="CHEBI:57540"/>
        <dbReference type="ChEBI" id="CHEBI:57945"/>
        <dbReference type="ChEBI" id="CHEBI:133367"/>
        <dbReference type="ChEBI" id="CHEBI:137497"/>
    </reaction>
    <physiologicalReaction direction="left-to-right" evidence="16">
        <dbReference type="Rhea" id="RHEA:53585"/>
    </physiologicalReaction>
</comment>
<comment type="catalytic activity">
    <reaction evidence="15">
        <text>resolvin D1 + NAD(+) = 17-oxoresolvin D1 + NADH + H(+)</text>
        <dbReference type="Rhea" id="RHEA:50128"/>
        <dbReference type="ChEBI" id="CHEBI:15378"/>
        <dbReference type="ChEBI" id="CHEBI:57540"/>
        <dbReference type="ChEBI" id="CHEBI:57945"/>
        <dbReference type="ChEBI" id="CHEBI:132079"/>
        <dbReference type="ChEBI" id="CHEBI:132081"/>
    </reaction>
    <physiologicalReaction direction="left-to-right" evidence="15">
        <dbReference type="Rhea" id="RHEA:50129"/>
    </physiologicalReaction>
</comment>
<evidence type="ECO:0000256" key="5">
    <source>
        <dbReference type="ARBA" id="ARBA00039060"/>
    </source>
</evidence>
<dbReference type="CDD" id="cd05323">
    <property type="entry name" value="ADH_SDR_c_like"/>
    <property type="match status" value="1"/>
</dbReference>
<evidence type="ECO:0000256" key="20">
    <source>
        <dbReference type="ARBA" id="ARBA00048921"/>
    </source>
</evidence>
<evidence type="ECO:0000256" key="19">
    <source>
        <dbReference type="ARBA" id="ARBA00048739"/>
    </source>
</evidence>
<keyword evidence="25" id="KW-1185">Reference proteome</keyword>
<evidence type="ECO:0000256" key="7">
    <source>
        <dbReference type="ARBA" id="ARBA00041812"/>
    </source>
</evidence>
<dbReference type="STRING" id="7868.ENSCMIP00000006568"/>
<protein>
    <recommendedName>
        <fullName evidence="6">15-hydroxyprostaglandin dehydrogenase [NAD(+)]</fullName>
        <ecNumber evidence="4">1.1.1.141</ecNumber>
        <ecNumber evidence="5">1.1.1.232</ecNumber>
    </recommendedName>
    <alternativeName>
        <fullName evidence="8">Eicosanoid/docosanoid dehydrogenase [NAD(+)]</fullName>
    </alternativeName>
    <alternativeName>
        <fullName evidence="7">Prostaglandin dehydrogenase 1</fullName>
    </alternativeName>
</protein>
<dbReference type="CTD" id="3248"/>
<comment type="catalytic activity">
    <reaction evidence="21">
        <text>(15S)-hydroxy-(5Z,8Z,11Z,13E)-eicosatetraenoate + NAD(+) = 15-oxo-(5Z,8Z,11Z,13E)-eicosatetraenoate + NADH + H(+)</text>
        <dbReference type="Rhea" id="RHEA:23260"/>
        <dbReference type="ChEBI" id="CHEBI:15378"/>
        <dbReference type="ChEBI" id="CHEBI:57409"/>
        <dbReference type="ChEBI" id="CHEBI:57410"/>
        <dbReference type="ChEBI" id="CHEBI:57540"/>
        <dbReference type="ChEBI" id="CHEBI:57945"/>
        <dbReference type="EC" id="1.1.1.232"/>
    </reaction>
    <physiologicalReaction direction="left-to-right" evidence="21">
        <dbReference type="Rhea" id="RHEA:23261"/>
    </physiologicalReaction>
</comment>
<dbReference type="Proteomes" id="UP000314986">
    <property type="component" value="Unassembled WGS sequence"/>
</dbReference>
<evidence type="ECO:0000256" key="17">
    <source>
        <dbReference type="ARBA" id="ARBA00048535"/>
    </source>
</evidence>
<evidence type="ECO:0000256" key="8">
    <source>
        <dbReference type="ARBA" id="ARBA00042026"/>
    </source>
</evidence>
<evidence type="ECO:0000256" key="23">
    <source>
        <dbReference type="RuleBase" id="RU000363"/>
    </source>
</evidence>
<comment type="catalytic activity">
    <reaction evidence="22">
        <text>resolvin E1 + NAD(+) = 18-oxo-resolvin E1 + NADH + H(+)</text>
        <dbReference type="Rhea" id="RHEA:49244"/>
        <dbReference type="ChEBI" id="CHEBI:15378"/>
        <dbReference type="ChEBI" id="CHEBI:57540"/>
        <dbReference type="ChEBI" id="CHEBI:57945"/>
        <dbReference type="ChEBI" id="CHEBI:91000"/>
        <dbReference type="ChEBI" id="CHEBI:91001"/>
    </reaction>
    <physiologicalReaction direction="left-to-right" evidence="22">
        <dbReference type="Rhea" id="RHEA:49245"/>
    </physiologicalReaction>
</comment>
<dbReference type="PANTHER" id="PTHR44229:SF4">
    <property type="entry name" value="15-HYDROXYPROSTAGLANDIN DEHYDROGENASE [NAD(+)]"/>
    <property type="match status" value="1"/>
</dbReference>
<evidence type="ECO:0000256" key="15">
    <source>
        <dbReference type="ARBA" id="ARBA00048170"/>
    </source>
</evidence>
<evidence type="ECO:0000256" key="1">
    <source>
        <dbReference type="ARBA" id="ARBA00006484"/>
    </source>
</evidence>
<dbReference type="KEGG" id="cmk:103180222"/>
<evidence type="ECO:0000313" key="24">
    <source>
        <dbReference type="Ensembl" id="ENSCMIP00000006568.1"/>
    </source>
</evidence>
<dbReference type="Ensembl" id="ENSCMIT00000006779.1">
    <property type="protein sequence ID" value="ENSCMIP00000006568.1"/>
    <property type="gene ID" value="ENSCMIG00000003712.1"/>
</dbReference>
<keyword evidence="3" id="KW-0560">Oxidoreductase</keyword>
<dbReference type="Gene3D" id="3.40.50.720">
    <property type="entry name" value="NAD(P)-binding Rossmann-like Domain"/>
    <property type="match status" value="1"/>
</dbReference>
<evidence type="ECO:0000256" key="22">
    <source>
        <dbReference type="ARBA" id="ARBA00049188"/>
    </source>
</evidence>
<comment type="catalytic activity">
    <reaction evidence="19">
        <text>prostaglandin E2 + NAD(+) = 15-oxoprostaglandin E2 + NADH + H(+)</text>
        <dbReference type="Rhea" id="RHEA:11876"/>
        <dbReference type="ChEBI" id="CHEBI:15378"/>
        <dbReference type="ChEBI" id="CHEBI:57400"/>
        <dbReference type="ChEBI" id="CHEBI:57540"/>
        <dbReference type="ChEBI" id="CHEBI:57945"/>
        <dbReference type="ChEBI" id="CHEBI:606564"/>
        <dbReference type="EC" id="1.1.1.141"/>
    </reaction>
    <physiologicalReaction direction="left-to-right" evidence="19">
        <dbReference type="Rhea" id="RHEA:11877"/>
    </physiologicalReaction>
</comment>
<comment type="catalytic activity">
    <reaction evidence="14">
        <text>(11R)-hydroxy-(5Z,8Z,12E,14Z)-eicosatetraenoate + NAD(+) = 11-oxo-(5Z,8Z,12E,14Z)-eicosatetraenoate + NADH + H(+)</text>
        <dbReference type="Rhea" id="RHEA:48640"/>
        <dbReference type="ChEBI" id="CHEBI:15378"/>
        <dbReference type="ChEBI" id="CHEBI:57540"/>
        <dbReference type="ChEBI" id="CHEBI:57945"/>
        <dbReference type="ChEBI" id="CHEBI:78836"/>
        <dbReference type="ChEBI" id="CHEBI:90697"/>
    </reaction>
    <physiologicalReaction direction="left-to-right" evidence="14">
        <dbReference type="Rhea" id="RHEA:48641"/>
    </physiologicalReaction>
</comment>
<organism evidence="24 25">
    <name type="scientific">Callorhinchus milii</name>
    <name type="common">Ghost shark</name>
    <dbReference type="NCBI Taxonomy" id="7868"/>
    <lineage>
        <taxon>Eukaryota</taxon>
        <taxon>Metazoa</taxon>
        <taxon>Chordata</taxon>
        <taxon>Craniata</taxon>
        <taxon>Vertebrata</taxon>
        <taxon>Chondrichthyes</taxon>
        <taxon>Holocephali</taxon>
        <taxon>Chimaeriformes</taxon>
        <taxon>Callorhinchidae</taxon>
        <taxon>Callorhinchus</taxon>
    </lineage>
</organism>
<reference evidence="25" key="1">
    <citation type="journal article" date="2006" name="Science">
        <title>Ancient noncoding elements conserved in the human genome.</title>
        <authorList>
            <person name="Venkatesh B."/>
            <person name="Kirkness E.F."/>
            <person name="Loh Y.H."/>
            <person name="Halpern A.L."/>
            <person name="Lee A.P."/>
            <person name="Johnson J."/>
            <person name="Dandona N."/>
            <person name="Viswanathan L.D."/>
            <person name="Tay A."/>
            <person name="Venter J.C."/>
            <person name="Strausberg R.L."/>
            <person name="Brenner S."/>
        </authorList>
    </citation>
    <scope>NUCLEOTIDE SEQUENCE [LARGE SCALE GENOMIC DNA]</scope>
</reference>
<dbReference type="OMA" id="TDVARCM"/>
<evidence type="ECO:0000256" key="21">
    <source>
        <dbReference type="ARBA" id="ARBA00049151"/>
    </source>
</evidence>
<comment type="function">
    <text evidence="9">Catalyzes the NAD-dependent dehydrogenation (oxidation) of a broad array of hydroxylated polyunsaturated fatty acids (mainly eicosanoids and docosanoids, including prostaglandins, lipoxins and resolvins), yielding their corresponding keto (oxo) metabolites. Decreases the levels of the pro-proliferative prostaglandins such as prostaglandin E2 (whose activity is increased in cancer because of an increase in the expression of cyclooxygenase 2) and generates oxo-fatty acid products that can profoundly influence cell function by abrogating pro-inflammatory cytokine expression. Converts resolvins E1, D1 and D2 to their oxo products, which represents a mode of resolvin inactivation. Resolvin E1 plays important roles during the resolution phase of acute inflammation, while resolvins D1 and D2 have a unique role in obesity-induced adipose inflammation.</text>
</comment>
<reference evidence="25" key="3">
    <citation type="journal article" date="2014" name="Nature">
        <title>Elephant shark genome provides unique insights into gnathostome evolution.</title>
        <authorList>
            <consortium name="International Elephant Shark Genome Sequencing Consortium"/>
            <person name="Venkatesh B."/>
            <person name="Lee A.P."/>
            <person name="Ravi V."/>
            <person name="Maurya A.K."/>
            <person name="Lian M.M."/>
            <person name="Swann J.B."/>
            <person name="Ohta Y."/>
            <person name="Flajnik M.F."/>
            <person name="Sutoh Y."/>
            <person name="Kasahara M."/>
            <person name="Hoon S."/>
            <person name="Gangu V."/>
            <person name="Roy S.W."/>
            <person name="Irimia M."/>
            <person name="Korzh V."/>
            <person name="Kondrychyn I."/>
            <person name="Lim Z.W."/>
            <person name="Tay B.H."/>
            <person name="Tohari S."/>
            <person name="Kong K.W."/>
            <person name="Ho S."/>
            <person name="Lorente-Galdos B."/>
            <person name="Quilez J."/>
            <person name="Marques-Bonet T."/>
            <person name="Raney B.J."/>
            <person name="Ingham P.W."/>
            <person name="Tay A."/>
            <person name="Hillier L.W."/>
            <person name="Minx P."/>
            <person name="Boehm T."/>
            <person name="Wilson R.K."/>
            <person name="Brenner S."/>
            <person name="Warren W.C."/>
        </authorList>
    </citation>
    <scope>NUCLEOTIDE SEQUENCE [LARGE SCALE GENOMIC DNA]</scope>
</reference>
<name>A0A4W3GR38_CALMI</name>
<dbReference type="InterPro" id="IPR002347">
    <property type="entry name" value="SDR_fam"/>
</dbReference>
<reference evidence="25" key="2">
    <citation type="journal article" date="2007" name="PLoS Biol.">
        <title>Survey sequencing and comparative analysis of the elephant shark (Callorhinchus milii) genome.</title>
        <authorList>
            <person name="Venkatesh B."/>
            <person name="Kirkness E.F."/>
            <person name="Loh Y.H."/>
            <person name="Halpern A.L."/>
            <person name="Lee A.P."/>
            <person name="Johnson J."/>
            <person name="Dandona N."/>
            <person name="Viswanathan L.D."/>
            <person name="Tay A."/>
            <person name="Venter J.C."/>
            <person name="Strausberg R.L."/>
            <person name="Brenner S."/>
        </authorList>
    </citation>
    <scope>NUCLEOTIDE SEQUENCE [LARGE SCALE GENOMIC DNA]</scope>
</reference>
<keyword evidence="2" id="KW-0276">Fatty acid metabolism</keyword>
<evidence type="ECO:0000256" key="2">
    <source>
        <dbReference type="ARBA" id="ARBA00022501"/>
    </source>
</evidence>
<keyword evidence="2" id="KW-0644">Prostaglandin metabolism</keyword>
<dbReference type="SUPFAM" id="SSF51735">
    <property type="entry name" value="NAD(P)-binding Rossmann-fold domains"/>
    <property type="match status" value="1"/>
</dbReference>
<dbReference type="FunFam" id="3.40.50.720:FF:000149">
    <property type="entry name" value="15-hydroxyprostaglandin dehydrogenase [NAD(+)]"/>
    <property type="match status" value="1"/>
</dbReference>
<dbReference type="RefSeq" id="XP_007894130.1">
    <property type="nucleotide sequence ID" value="XM_007895939.2"/>
</dbReference>
<dbReference type="GO" id="GO:0005737">
    <property type="term" value="C:cytoplasm"/>
    <property type="evidence" value="ECO:0007669"/>
    <property type="project" value="TreeGrafter"/>
</dbReference>
<dbReference type="EC" id="1.1.1.141" evidence="4"/>
<evidence type="ECO:0000313" key="25">
    <source>
        <dbReference type="Proteomes" id="UP000314986"/>
    </source>
</evidence>
<evidence type="ECO:0000256" key="6">
    <source>
        <dbReference type="ARBA" id="ARBA00040276"/>
    </source>
</evidence>
<sequence length="266" mass="29159">MDLKGKVCLITGAAQGIGKSFAETLLGLGAKVVLLDVNESEGEACKESLDKTFDANSSLFIKCDVGSEEQLSCAFKRTINHFGRLDIMCNNAGINNEKNWEMTMNINLISVIRGTYLALDYMNKAKGGNGGVIVNTASLAGIYPVPSGPVYTATKHGVIGFTRALAETSRLSGYGVRINVICPGFVDTPLLDSVNHEEQMGTYYKFKDSIKEIMEHYGLIQPSLISQGLKRILEEEDMNGAVMKITVSQGIHFEKYENRLFQPEEK</sequence>
<comment type="catalytic activity">
    <reaction evidence="12">
        <text>14-hydroxy-(4Z,7Z,10Z,12E,16Z,19Z)-docosahexaenoate + NAD(+) = 14-oxo-(4Z,7Z,10Z,12E,16Z,19Z)-docosahexaenoate + NADH + H(+)</text>
        <dbReference type="Rhea" id="RHEA:48952"/>
        <dbReference type="ChEBI" id="CHEBI:15378"/>
        <dbReference type="ChEBI" id="CHEBI:57540"/>
        <dbReference type="ChEBI" id="CHEBI:57945"/>
        <dbReference type="ChEBI" id="CHEBI:90866"/>
        <dbReference type="ChEBI" id="CHEBI:90867"/>
    </reaction>
    <physiologicalReaction direction="left-to-right" evidence="12">
        <dbReference type="Rhea" id="RHEA:48953"/>
    </physiologicalReaction>
</comment>
<reference evidence="24" key="5">
    <citation type="submission" date="2025-09" db="UniProtKB">
        <authorList>
            <consortium name="Ensembl"/>
        </authorList>
    </citation>
    <scope>IDENTIFICATION</scope>
</reference>
<comment type="similarity">
    <text evidence="1 23">Belongs to the short-chain dehydrogenases/reductases (SDR) family.</text>
</comment>
<dbReference type="AlphaFoldDB" id="A0A4W3GR38"/>
<dbReference type="GO" id="GO:0047034">
    <property type="term" value="F:15-hydroxyicosatetraenoate dehydrogenase activity"/>
    <property type="evidence" value="ECO:0007669"/>
    <property type="project" value="UniProtKB-EC"/>
</dbReference>
<dbReference type="PANTHER" id="PTHR44229">
    <property type="entry name" value="15-HYDROXYPROSTAGLANDIN DEHYDROGENASE [NAD(+)]"/>
    <property type="match status" value="1"/>
</dbReference>
<dbReference type="InterPro" id="IPR020904">
    <property type="entry name" value="Sc_DH/Rdtase_CS"/>
</dbReference>
<evidence type="ECO:0000256" key="11">
    <source>
        <dbReference type="ARBA" id="ARBA00047672"/>
    </source>
</evidence>
<evidence type="ECO:0000256" key="16">
    <source>
        <dbReference type="ARBA" id="ARBA00048393"/>
    </source>
</evidence>
<reference evidence="24" key="4">
    <citation type="submission" date="2025-08" db="UniProtKB">
        <authorList>
            <consortium name="Ensembl"/>
        </authorList>
    </citation>
    <scope>IDENTIFICATION</scope>
</reference>
<keyword evidence="2" id="KW-0443">Lipid metabolism</keyword>
<dbReference type="PRINTS" id="PR00081">
    <property type="entry name" value="GDHRDH"/>
</dbReference>
<evidence type="ECO:0000256" key="9">
    <source>
        <dbReference type="ARBA" id="ARBA00045705"/>
    </source>
</evidence>
<evidence type="ECO:0000256" key="4">
    <source>
        <dbReference type="ARBA" id="ARBA00038968"/>
    </source>
</evidence>